<reference evidence="7 8" key="1">
    <citation type="journal article" date="2019" name="Int. J. Syst. Evol. Microbiol.">
        <title>The Global Catalogue of Microorganisms (GCM) 10K type strain sequencing project: providing services to taxonomists for standard genome sequencing and annotation.</title>
        <authorList>
            <consortium name="The Broad Institute Genomics Platform"/>
            <consortium name="The Broad Institute Genome Sequencing Center for Infectious Disease"/>
            <person name="Wu L."/>
            <person name="Ma J."/>
        </authorList>
    </citation>
    <scope>NUCLEOTIDE SEQUENCE [LARGE SCALE GENOMIC DNA]</scope>
    <source>
        <strain evidence="7 8">JCM 14900</strain>
    </source>
</reference>
<keyword evidence="2" id="KW-0285">Flavoprotein</keyword>
<evidence type="ECO:0000256" key="5">
    <source>
        <dbReference type="SAM" id="SignalP"/>
    </source>
</evidence>
<sequence length="495" mass="51872">MTSAVVSDVLVLGAGASGAAAAITAAREGRSVTVLEAAAADRHTPNVRMSGGWVMTTGDVAEGLSYLRGCADGLVDDDVLRMWAAESANLYDWLLGLGVELQESDGVRGPEHPRVPGAHSIGIRRSWTALRSPIDGQGGWFDPEAACLGGEALYRGLMTGLLASGADIRWGARAERLLVEDGAIAGAVATIDGEEREFRAASVVIATGGFGGSRDLVVNFIDVPNTEFYGNPLNRGDGLRLAMSVGADIVRMNRFIGRGVAAFDDVQSGLRVGFILNLDGGGYAIVDSAGRRYMNEIRQARLAHDVLYEMQEFDPAAGAYTRSPSYYFFDQRRMDAGPLTYPDRGVTAVGLYEWSVDNRKEVDSGWIATGATPLEAAVAAGAEPSDEFDRAIAEYNAACATGEDPLGRPVDSLVPLQAPFYCVPLYVGGPHTTGGPRRDARGRVLGVLDGEPIAGLLSAGELGQAVGLLYPVQGCSLSDALCSGIVAGRTAAGVV</sequence>
<comment type="caution">
    <text evidence="7">The sequence shown here is derived from an EMBL/GenBank/DDBJ whole genome shotgun (WGS) entry which is preliminary data.</text>
</comment>
<dbReference type="SUPFAM" id="SSF51905">
    <property type="entry name" value="FAD/NAD(P)-binding domain"/>
    <property type="match status" value="1"/>
</dbReference>
<evidence type="ECO:0000256" key="4">
    <source>
        <dbReference type="ARBA" id="ARBA00023002"/>
    </source>
</evidence>
<proteinExistence type="predicted"/>
<organism evidence="7 8">
    <name type="scientific">Microbacterium aoyamense</name>
    <dbReference type="NCBI Taxonomy" id="344166"/>
    <lineage>
        <taxon>Bacteria</taxon>
        <taxon>Bacillati</taxon>
        <taxon>Actinomycetota</taxon>
        <taxon>Actinomycetes</taxon>
        <taxon>Micrococcales</taxon>
        <taxon>Microbacteriaceae</taxon>
        <taxon>Microbacterium</taxon>
    </lineage>
</organism>
<keyword evidence="5" id="KW-0732">Signal</keyword>
<keyword evidence="3" id="KW-0274">FAD</keyword>
<feature type="signal peptide" evidence="5">
    <location>
        <begin position="1"/>
        <end position="21"/>
    </location>
</feature>
<evidence type="ECO:0000256" key="3">
    <source>
        <dbReference type="ARBA" id="ARBA00022827"/>
    </source>
</evidence>
<dbReference type="Proteomes" id="UP001501343">
    <property type="component" value="Unassembled WGS sequence"/>
</dbReference>
<comment type="cofactor">
    <cofactor evidence="1">
        <name>FAD</name>
        <dbReference type="ChEBI" id="CHEBI:57692"/>
    </cofactor>
</comment>
<protein>
    <submittedName>
        <fullName evidence="7">FAD-dependent oxidoreductase</fullName>
    </submittedName>
</protein>
<evidence type="ECO:0000313" key="8">
    <source>
        <dbReference type="Proteomes" id="UP001501343"/>
    </source>
</evidence>
<name>A0ABN2PW22_9MICO</name>
<dbReference type="Gene3D" id="3.50.50.60">
    <property type="entry name" value="FAD/NAD(P)-binding domain"/>
    <property type="match status" value="1"/>
</dbReference>
<dbReference type="PANTHER" id="PTHR43400">
    <property type="entry name" value="FUMARATE REDUCTASE"/>
    <property type="match status" value="1"/>
</dbReference>
<keyword evidence="4" id="KW-0560">Oxidoreductase</keyword>
<dbReference type="PANTHER" id="PTHR43400:SF7">
    <property type="entry name" value="FAD-DEPENDENT OXIDOREDUCTASE 2 FAD BINDING DOMAIN-CONTAINING PROTEIN"/>
    <property type="match status" value="1"/>
</dbReference>
<keyword evidence="8" id="KW-1185">Reference proteome</keyword>
<evidence type="ECO:0000313" key="7">
    <source>
        <dbReference type="EMBL" id="GAA1931076.1"/>
    </source>
</evidence>
<dbReference type="EMBL" id="BAAAOF010000004">
    <property type="protein sequence ID" value="GAA1931076.1"/>
    <property type="molecule type" value="Genomic_DNA"/>
</dbReference>
<evidence type="ECO:0000259" key="6">
    <source>
        <dbReference type="Pfam" id="PF00890"/>
    </source>
</evidence>
<dbReference type="Pfam" id="PF00890">
    <property type="entry name" value="FAD_binding_2"/>
    <property type="match status" value="1"/>
</dbReference>
<dbReference type="Gene3D" id="3.90.700.10">
    <property type="entry name" value="Succinate dehydrogenase/fumarate reductase flavoprotein, catalytic domain"/>
    <property type="match status" value="1"/>
</dbReference>
<feature type="domain" description="FAD-dependent oxidoreductase 2 FAD-binding" evidence="6">
    <location>
        <begin position="8"/>
        <end position="477"/>
    </location>
</feature>
<evidence type="ECO:0000256" key="2">
    <source>
        <dbReference type="ARBA" id="ARBA00022630"/>
    </source>
</evidence>
<feature type="chain" id="PRO_5047002142" evidence="5">
    <location>
        <begin position="22"/>
        <end position="495"/>
    </location>
</feature>
<dbReference type="RefSeq" id="WP_248148038.1">
    <property type="nucleotide sequence ID" value="NZ_BAAAOF010000004.1"/>
</dbReference>
<dbReference type="InterPro" id="IPR003953">
    <property type="entry name" value="FAD-dep_OxRdtase_2_FAD-bd"/>
</dbReference>
<dbReference type="InterPro" id="IPR027477">
    <property type="entry name" value="Succ_DH/fumarate_Rdtase_cat_sf"/>
</dbReference>
<evidence type="ECO:0000256" key="1">
    <source>
        <dbReference type="ARBA" id="ARBA00001974"/>
    </source>
</evidence>
<gene>
    <name evidence="7" type="ORF">GCM10009775_24070</name>
</gene>
<dbReference type="SUPFAM" id="SSF56425">
    <property type="entry name" value="Succinate dehydrogenase/fumarate reductase flavoprotein, catalytic domain"/>
    <property type="match status" value="1"/>
</dbReference>
<dbReference type="InterPro" id="IPR036188">
    <property type="entry name" value="FAD/NAD-bd_sf"/>
</dbReference>
<accession>A0ABN2PW22</accession>
<dbReference type="InterPro" id="IPR050315">
    <property type="entry name" value="FAD-oxidoreductase_2"/>
</dbReference>